<accession>A0ABS4G2H7</accession>
<protein>
    <recommendedName>
        <fullName evidence="3">Transcriptional regulator</fullName>
    </recommendedName>
</protein>
<comment type="caution">
    <text evidence="1">The sequence shown here is derived from an EMBL/GenBank/DDBJ whole genome shotgun (WGS) entry which is preliminary data.</text>
</comment>
<keyword evidence="2" id="KW-1185">Reference proteome</keyword>
<proteinExistence type="predicted"/>
<reference evidence="1 2" key="1">
    <citation type="submission" date="2021-03" db="EMBL/GenBank/DDBJ databases">
        <title>Genomic Encyclopedia of Type Strains, Phase IV (KMG-IV): sequencing the most valuable type-strain genomes for metagenomic binning, comparative biology and taxonomic classification.</title>
        <authorList>
            <person name="Goeker M."/>
        </authorList>
    </citation>
    <scope>NUCLEOTIDE SEQUENCE [LARGE SCALE GENOMIC DNA]</scope>
    <source>
        <strain evidence="1 2">DSM 6139</strain>
    </source>
</reference>
<dbReference type="RefSeq" id="WP_209458969.1">
    <property type="nucleotide sequence ID" value="NZ_JAGGKC010000008.1"/>
</dbReference>
<organism evidence="1 2">
    <name type="scientific">Youngiibacter multivorans</name>
    <dbReference type="NCBI Taxonomy" id="937251"/>
    <lineage>
        <taxon>Bacteria</taxon>
        <taxon>Bacillati</taxon>
        <taxon>Bacillota</taxon>
        <taxon>Clostridia</taxon>
        <taxon>Eubacteriales</taxon>
        <taxon>Clostridiaceae</taxon>
        <taxon>Youngiibacter</taxon>
    </lineage>
</organism>
<evidence type="ECO:0000313" key="2">
    <source>
        <dbReference type="Proteomes" id="UP001519271"/>
    </source>
</evidence>
<sequence>MTFAEKLDFLMTLTKTSNSALAQWTNIDPSYISRLRRGDRTPASNESYTMSMASYFSKNCSQDFQWNTIVEMMGGTNLSRSINDKDTRKDLIHSWLNEEKPAKGSMVRGFLDNMSISQPVGLSSVSVRDDGAVRPSLENALIAYGNTGMRESARIFLEKVVQSGKKHALLLFSDQDTSWITEDPGFMKEWAQLLTKALMSGNRIKIIHTVSRNIDEMMTAIRAWVPLYMTGAIEPFYYPKIRDGLFKRTLYVAPGTAAVSSAAMGSDLSDTSLFIVTDEVSVASFEREFMRYLNMCKPLMKIYKKNDTAEFSRDLLDFEASRSNVRVEGPPSIYTLPLNTVERIISNISVLPKQDILDFMRNRSDLFERNILTNVYMHQIILPEIDDVRRGNAEIVISDYFCGIPIYYTARDLTEHISNIIRYLQNFSNYHVRVIESSENKGYILYAKEDRGVLVSKTTPPSVTFIMNESNLTAAFWDYLDRKAYPGWMTEVSRAETIATLEKYIESLNKE</sequence>
<gene>
    <name evidence="1" type="ORF">J2Z34_001222</name>
</gene>
<dbReference type="Proteomes" id="UP001519271">
    <property type="component" value="Unassembled WGS sequence"/>
</dbReference>
<evidence type="ECO:0000313" key="1">
    <source>
        <dbReference type="EMBL" id="MBP1918742.1"/>
    </source>
</evidence>
<evidence type="ECO:0008006" key="3">
    <source>
        <dbReference type="Google" id="ProtNLM"/>
    </source>
</evidence>
<dbReference type="EMBL" id="JAGGKC010000008">
    <property type="protein sequence ID" value="MBP1918742.1"/>
    <property type="molecule type" value="Genomic_DNA"/>
</dbReference>
<name>A0ABS4G2H7_9CLOT</name>